<dbReference type="EMBL" id="JBHSIM010000003">
    <property type="protein sequence ID" value="MFC4831317.1"/>
    <property type="molecule type" value="Genomic_DNA"/>
</dbReference>
<keyword evidence="2" id="KW-1185">Reference proteome</keyword>
<dbReference type="SUPFAM" id="SSF52540">
    <property type="entry name" value="P-loop containing nucleoside triphosphate hydrolases"/>
    <property type="match status" value="1"/>
</dbReference>
<dbReference type="Gene3D" id="3.40.50.300">
    <property type="entry name" value="P-loop containing nucleotide triphosphate hydrolases"/>
    <property type="match status" value="1"/>
</dbReference>
<dbReference type="PANTHER" id="PTHR43883">
    <property type="entry name" value="SLR0207 PROTEIN"/>
    <property type="match status" value="1"/>
</dbReference>
<evidence type="ECO:0000313" key="1">
    <source>
        <dbReference type="EMBL" id="MFC4831317.1"/>
    </source>
</evidence>
<dbReference type="InterPro" id="IPR027417">
    <property type="entry name" value="P-loop_NTPase"/>
</dbReference>
<comment type="caution">
    <text evidence="1">The sequence shown here is derived from an EMBL/GenBank/DDBJ whole genome shotgun (WGS) entry which is preliminary data.</text>
</comment>
<reference evidence="2" key="1">
    <citation type="journal article" date="2019" name="Int. J. Syst. Evol. Microbiol.">
        <title>The Global Catalogue of Microorganisms (GCM) 10K type strain sequencing project: providing services to taxonomists for standard genome sequencing and annotation.</title>
        <authorList>
            <consortium name="The Broad Institute Genomics Platform"/>
            <consortium name="The Broad Institute Genome Sequencing Center for Infectious Disease"/>
            <person name="Wu L."/>
            <person name="Ma J."/>
        </authorList>
    </citation>
    <scope>NUCLEOTIDE SEQUENCE [LARGE SCALE GENOMIC DNA]</scope>
    <source>
        <strain evidence="2">CCUG 50347</strain>
    </source>
</reference>
<dbReference type="InterPro" id="IPR011009">
    <property type="entry name" value="Kinase-like_dom_sf"/>
</dbReference>
<evidence type="ECO:0000313" key="2">
    <source>
        <dbReference type="Proteomes" id="UP001595909"/>
    </source>
</evidence>
<sequence length="508" mass="54216">MTDPLGAAARGGRAPDADGLAVGVRETHTAVLWFLGDRVHKMKKPVDLGFCDFTTVELRREACRREIALNRRLSPEAYLGLETVLGPSGEAAEYLVAMRRMPADRSLAALVRAGAPVEDHLRAVARRLAGFHSVAARGPEIAREGSREAARARWEGVLDGLRRHAGALLPPDVVDRVAREATAFLDGRAALFAARRAEDRVVDGHGDLLADDVFCLPEGPALLDCLEFDDRLRYVDGLDDAAFLAMDLERLGGPEPAARFLELYAEFAADPAPVALSHHLVAYRAAVRAAVTCIRVDQGGADAAEARTLLDLADRHLQEARVRLVLVGGLPGTGKTTVAGGVADRMGAVLVSSDRVRKELAGLNPTDPAAAGYRGGLYRPEHTDATYAALLHRAEDLLGRGETVVLDASWTDARRRDQAAALAARTSSDLVGLRCEAPRDLADARIRARRGSPSDATPLVAAVMSADADPWPEATTIDTSGPAEDSVANAVTAVRAPRRHGSWTVVEV</sequence>
<dbReference type="PANTHER" id="PTHR43883:SF1">
    <property type="entry name" value="GLUCONOKINASE"/>
    <property type="match status" value="1"/>
</dbReference>
<name>A0ABV9RDP7_9PSEU</name>
<gene>
    <name evidence="1" type="ORF">ACFPEL_02735</name>
</gene>
<dbReference type="RefSeq" id="WP_274186927.1">
    <property type="nucleotide sequence ID" value="NZ_BAABHN010000003.1"/>
</dbReference>
<dbReference type="Pfam" id="PF13671">
    <property type="entry name" value="AAA_33"/>
    <property type="match status" value="1"/>
</dbReference>
<dbReference type="InterPro" id="IPR052732">
    <property type="entry name" value="Cell-binding_unc_protein"/>
</dbReference>
<protein>
    <submittedName>
        <fullName evidence="1">AAA family ATPase</fullName>
    </submittedName>
</protein>
<accession>A0ABV9RDP7</accession>
<dbReference type="Proteomes" id="UP001595909">
    <property type="component" value="Unassembled WGS sequence"/>
</dbReference>
<organism evidence="1 2">
    <name type="scientific">Actinomycetospora chibensis</name>
    <dbReference type="NCBI Taxonomy" id="663606"/>
    <lineage>
        <taxon>Bacteria</taxon>
        <taxon>Bacillati</taxon>
        <taxon>Actinomycetota</taxon>
        <taxon>Actinomycetes</taxon>
        <taxon>Pseudonocardiales</taxon>
        <taxon>Pseudonocardiaceae</taxon>
        <taxon>Actinomycetospora</taxon>
    </lineage>
</organism>
<proteinExistence type="predicted"/>
<dbReference type="SUPFAM" id="SSF56112">
    <property type="entry name" value="Protein kinase-like (PK-like)"/>
    <property type="match status" value="1"/>
</dbReference>